<dbReference type="GO" id="GO:0008970">
    <property type="term" value="F:phospholipase A1 activity"/>
    <property type="evidence" value="ECO:0007669"/>
    <property type="project" value="UniProtKB-EC"/>
</dbReference>
<accession>A0AAJ6YD42</accession>
<evidence type="ECO:0000256" key="3">
    <source>
        <dbReference type="ARBA" id="ARBA00010701"/>
    </source>
</evidence>
<dbReference type="GO" id="GO:0016042">
    <property type="term" value="P:lipid catabolic process"/>
    <property type="evidence" value="ECO:0007669"/>
    <property type="project" value="TreeGrafter"/>
</dbReference>
<evidence type="ECO:0000256" key="9">
    <source>
        <dbReference type="SAM" id="SignalP"/>
    </source>
</evidence>
<protein>
    <recommendedName>
        <fullName evidence="4">phospholipase A1</fullName>
        <ecNumber evidence="4">3.1.1.32</ecNumber>
    </recommendedName>
</protein>
<evidence type="ECO:0000313" key="11">
    <source>
        <dbReference type="Proteomes" id="UP000695007"/>
    </source>
</evidence>
<dbReference type="Gene3D" id="2.60.60.20">
    <property type="entry name" value="PLAT/LH2 domain"/>
    <property type="match status" value="1"/>
</dbReference>
<keyword evidence="9" id="KW-0732">Signal</keyword>
<feature type="domain" description="Lipase" evidence="10">
    <location>
        <begin position="80"/>
        <end position="410"/>
    </location>
</feature>
<evidence type="ECO:0000256" key="8">
    <source>
        <dbReference type="RuleBase" id="RU004262"/>
    </source>
</evidence>
<sequence>MWLNETLLALIYSVNLLSSTQAARNSRRPHRHSAFGASMTATGTTTLPTTTIIQSLDENKFEYDEDEYEIFLTEWYMWRCYQPFGCFYIGSPWSGGSRPVSTFPVRPDSINPHFMLYTRQRIDDPHQLIIDDLSTIRNSPLRKRENLYFIIHGYLDNGNKTWVLRMMRELLQHEDANVIVVNWIGGAGPPYTQAVANTRLVGAMTGRLASQLIQRGNILPTRLHCIGHSLGAHTCGYIGYNLRVQYGYKLSRISGLDPAEPHFSNTSPMVRLDPTDADFVTAIHTDCSPFISGGLGISQPVAHIDFYPNGGRNQPGCNEGVFNSITLEKGSLFRGIKRFLGCNHIRSYEYFIESINTACPFLSVPCTSWEKFQNGSCFDCVEQHCPRFGFNAQPGNYHASTYLMTGREKSFCKAHYRVTIIISKTNESLSYGGEVGMFVIRVIGPNGKTTERMSLSEHSKYYEPGTKHTVVIPGDVVGKVEAVEITWDYQTSMFNPLTWRLLHKPKAYIDSLTIKSLEFHNEITVCPANTKTLVANEPQMLKEENCQYSELNFVAT</sequence>
<dbReference type="PRINTS" id="PR00821">
    <property type="entry name" value="TAGLIPASE"/>
</dbReference>
<dbReference type="EC" id="3.1.1.32" evidence="4"/>
<dbReference type="RefSeq" id="XP_011495867.1">
    <property type="nucleotide sequence ID" value="XM_011497565.1"/>
</dbReference>
<comment type="similarity">
    <text evidence="3 8">Belongs to the AB hydrolase superfamily. Lipase family.</text>
</comment>
<dbReference type="KEGG" id="csol:105360617"/>
<dbReference type="InterPro" id="IPR002331">
    <property type="entry name" value="Lipase_panc"/>
</dbReference>
<dbReference type="Gene3D" id="3.40.50.1820">
    <property type="entry name" value="alpha/beta hydrolase"/>
    <property type="match status" value="1"/>
</dbReference>
<dbReference type="PANTHER" id="PTHR11610:SF185">
    <property type="entry name" value="LD47264P"/>
    <property type="match status" value="1"/>
</dbReference>
<dbReference type="InterPro" id="IPR013818">
    <property type="entry name" value="Lipase"/>
</dbReference>
<evidence type="ECO:0000256" key="5">
    <source>
        <dbReference type="ARBA" id="ARBA00022525"/>
    </source>
</evidence>
<reference evidence="12" key="1">
    <citation type="submission" date="2025-08" db="UniProtKB">
        <authorList>
            <consortium name="RefSeq"/>
        </authorList>
    </citation>
    <scope>IDENTIFICATION</scope>
</reference>
<evidence type="ECO:0000313" key="12">
    <source>
        <dbReference type="RefSeq" id="XP_011495867.1"/>
    </source>
</evidence>
<evidence type="ECO:0000256" key="4">
    <source>
        <dbReference type="ARBA" id="ARBA00013179"/>
    </source>
</evidence>
<dbReference type="PANTHER" id="PTHR11610">
    <property type="entry name" value="LIPASE"/>
    <property type="match status" value="1"/>
</dbReference>
<evidence type="ECO:0000256" key="7">
    <source>
        <dbReference type="ARBA" id="ARBA00023157"/>
    </source>
</evidence>
<feature type="chain" id="PRO_5042618781" description="phospholipase A1" evidence="9">
    <location>
        <begin position="23"/>
        <end position="556"/>
    </location>
</feature>
<dbReference type="Proteomes" id="UP000695007">
    <property type="component" value="Unplaced"/>
</dbReference>
<comment type="catalytic activity">
    <reaction evidence="1">
        <text>a 1,2-diacyl-sn-glycero-3-phosphocholine + H2O = a 2-acyl-sn-glycero-3-phosphocholine + a fatty acid + H(+)</text>
        <dbReference type="Rhea" id="RHEA:18689"/>
        <dbReference type="ChEBI" id="CHEBI:15377"/>
        <dbReference type="ChEBI" id="CHEBI:15378"/>
        <dbReference type="ChEBI" id="CHEBI:28868"/>
        <dbReference type="ChEBI" id="CHEBI:57643"/>
        <dbReference type="ChEBI" id="CHEBI:57875"/>
        <dbReference type="EC" id="3.1.1.32"/>
    </reaction>
</comment>
<dbReference type="GeneID" id="105360617"/>
<dbReference type="InterPro" id="IPR033906">
    <property type="entry name" value="Lipase_N"/>
</dbReference>
<dbReference type="Pfam" id="PF00151">
    <property type="entry name" value="Lipase"/>
    <property type="match status" value="1"/>
</dbReference>
<dbReference type="InterPro" id="IPR029058">
    <property type="entry name" value="AB_hydrolase_fold"/>
</dbReference>
<evidence type="ECO:0000256" key="1">
    <source>
        <dbReference type="ARBA" id="ARBA00000111"/>
    </source>
</evidence>
<dbReference type="SUPFAM" id="SSF53474">
    <property type="entry name" value="alpha/beta-Hydrolases"/>
    <property type="match status" value="1"/>
</dbReference>
<evidence type="ECO:0000259" key="10">
    <source>
        <dbReference type="Pfam" id="PF00151"/>
    </source>
</evidence>
<evidence type="ECO:0000256" key="6">
    <source>
        <dbReference type="ARBA" id="ARBA00022801"/>
    </source>
</evidence>
<keyword evidence="5" id="KW-0964">Secreted</keyword>
<proteinExistence type="inferred from homology"/>
<organism evidence="11 12">
    <name type="scientific">Ceratosolen solmsi marchali</name>
    <dbReference type="NCBI Taxonomy" id="326594"/>
    <lineage>
        <taxon>Eukaryota</taxon>
        <taxon>Metazoa</taxon>
        <taxon>Ecdysozoa</taxon>
        <taxon>Arthropoda</taxon>
        <taxon>Hexapoda</taxon>
        <taxon>Insecta</taxon>
        <taxon>Pterygota</taxon>
        <taxon>Neoptera</taxon>
        <taxon>Endopterygota</taxon>
        <taxon>Hymenoptera</taxon>
        <taxon>Apocrita</taxon>
        <taxon>Proctotrupomorpha</taxon>
        <taxon>Chalcidoidea</taxon>
        <taxon>Agaonidae</taxon>
        <taxon>Agaoninae</taxon>
        <taxon>Ceratosolen</taxon>
    </lineage>
</organism>
<keyword evidence="6" id="KW-0378">Hydrolase</keyword>
<keyword evidence="7" id="KW-1015">Disulfide bond</keyword>
<dbReference type="PRINTS" id="PR00823">
    <property type="entry name" value="PANCLIPASE"/>
</dbReference>
<comment type="subcellular location">
    <subcellularLocation>
        <location evidence="2">Secreted</location>
    </subcellularLocation>
</comment>
<dbReference type="FunFam" id="3.40.50.1820:FF:000033">
    <property type="entry name" value="Pancreatic triacylglycerol lipase"/>
    <property type="match status" value="1"/>
</dbReference>
<dbReference type="GO" id="GO:0005615">
    <property type="term" value="C:extracellular space"/>
    <property type="evidence" value="ECO:0007669"/>
    <property type="project" value="TreeGrafter"/>
</dbReference>
<feature type="signal peptide" evidence="9">
    <location>
        <begin position="1"/>
        <end position="22"/>
    </location>
</feature>
<gene>
    <name evidence="12" type="primary">LOC105360617</name>
</gene>
<dbReference type="CDD" id="cd00707">
    <property type="entry name" value="Pancreat_lipase_like"/>
    <property type="match status" value="1"/>
</dbReference>
<name>A0AAJ6YD42_9HYME</name>
<dbReference type="GO" id="GO:0004806">
    <property type="term" value="F:triacylglycerol lipase activity"/>
    <property type="evidence" value="ECO:0007669"/>
    <property type="project" value="InterPro"/>
</dbReference>
<evidence type="ECO:0000256" key="2">
    <source>
        <dbReference type="ARBA" id="ARBA00004613"/>
    </source>
</evidence>
<keyword evidence="11" id="KW-1185">Reference proteome</keyword>
<dbReference type="InterPro" id="IPR000734">
    <property type="entry name" value="TAG_lipase"/>
</dbReference>
<dbReference type="AlphaFoldDB" id="A0AAJ6YD42"/>